<dbReference type="Pfam" id="PF09414">
    <property type="entry name" value="RNA_ligase"/>
    <property type="match status" value="1"/>
</dbReference>
<dbReference type="OrthoDB" id="17053at2759"/>
<evidence type="ECO:0000259" key="1">
    <source>
        <dbReference type="Pfam" id="PF09414"/>
    </source>
</evidence>
<dbReference type="Gene3D" id="3.30.470.30">
    <property type="entry name" value="DNA ligase/mRNA capping enzyme"/>
    <property type="match status" value="1"/>
</dbReference>
<gene>
    <name evidence="2" type="ORF">CONLIGDRAFT_709916</name>
</gene>
<proteinExistence type="predicted"/>
<keyword evidence="3" id="KW-1185">Reference proteome</keyword>
<organism evidence="2 3">
    <name type="scientific">Coniochaeta ligniaria NRRL 30616</name>
    <dbReference type="NCBI Taxonomy" id="1408157"/>
    <lineage>
        <taxon>Eukaryota</taxon>
        <taxon>Fungi</taxon>
        <taxon>Dikarya</taxon>
        <taxon>Ascomycota</taxon>
        <taxon>Pezizomycotina</taxon>
        <taxon>Sordariomycetes</taxon>
        <taxon>Sordariomycetidae</taxon>
        <taxon>Coniochaetales</taxon>
        <taxon>Coniochaetaceae</taxon>
        <taxon>Coniochaeta</taxon>
    </lineage>
</organism>
<evidence type="ECO:0000313" key="2">
    <source>
        <dbReference type="EMBL" id="OIW34600.1"/>
    </source>
</evidence>
<dbReference type="EMBL" id="KV875093">
    <property type="protein sequence ID" value="OIW34600.1"/>
    <property type="molecule type" value="Genomic_DNA"/>
</dbReference>
<protein>
    <recommendedName>
        <fullName evidence="1">RNA ligase domain-containing protein</fullName>
    </recommendedName>
</protein>
<name>A0A1J7JWZ8_9PEZI</name>
<dbReference type="Pfam" id="PF21189">
    <property type="entry name" value="PHA02142"/>
    <property type="match status" value="1"/>
</dbReference>
<dbReference type="InterPro" id="IPR021122">
    <property type="entry name" value="RNA_ligase_dom_REL/Rnl2"/>
</dbReference>
<reference evidence="2 3" key="1">
    <citation type="submission" date="2016-10" db="EMBL/GenBank/DDBJ databases">
        <title>Draft genome sequence of Coniochaeta ligniaria NRRL30616, a lignocellulolytic fungus for bioabatement of inhibitors in plant biomass hydrolysates.</title>
        <authorList>
            <consortium name="DOE Joint Genome Institute"/>
            <person name="Jimenez D.J."/>
            <person name="Hector R.E."/>
            <person name="Riley R."/>
            <person name="Sun H."/>
            <person name="Grigoriev I.V."/>
            <person name="Van Elsas J.D."/>
            <person name="Nichols N.N."/>
        </authorList>
    </citation>
    <scope>NUCLEOTIDE SEQUENCE [LARGE SCALE GENOMIC DNA]</scope>
    <source>
        <strain evidence="2 3">NRRL 30616</strain>
    </source>
</reference>
<dbReference type="Proteomes" id="UP000182658">
    <property type="component" value="Unassembled WGS sequence"/>
</dbReference>
<evidence type="ECO:0000313" key="3">
    <source>
        <dbReference type="Proteomes" id="UP000182658"/>
    </source>
</evidence>
<dbReference type="SUPFAM" id="SSF56091">
    <property type="entry name" value="DNA ligase/mRNA capping enzyme, catalytic domain"/>
    <property type="match status" value="1"/>
</dbReference>
<accession>A0A1J7JWZ8</accession>
<dbReference type="AlphaFoldDB" id="A0A1J7JWZ8"/>
<feature type="domain" description="RNA ligase" evidence="1">
    <location>
        <begin position="256"/>
        <end position="420"/>
    </location>
</feature>
<dbReference type="InParanoid" id="A0A1J7JWZ8"/>
<sequence length="431" mass="49386">MSRSFTDHVYKFALHKGRSFQKLQTGHPTVHILGPQSDYLAILTLPTNLRKVVHPFLVKPPSIIKKMASYDDDSQPPRHTRKLVTVRRVTGIKKDKKRRHEFVCLDGWTVDVAPKRYHEGDFVVFFEIDSFLPKSDGRYWELVAHEKSVLDGKEGYRVKSRRVSNRICQGLVFPLNDFDEISEVWDKSIEALGEEEGRKAVMAMSFEEMLGVKKYVVEMDYDPHASLGPPPGFILQPAWERAQNIGDLFRTRGDTTYQITEKLDGWKCKDAMEKTDGRVGVCSRTQDWLENGENLFWKVALELRLPEKIQKVGGDIAIQGEIVGSTIMGNSMGFAEGEHTFLVFAIWDIAQQRYMSARQTWDICEKLEIPHTPVIGYRKLNQFASDLQDLVDKAEGKGMKGQLREGLVFKTMDGQRQFKVISNSWLVQRGE</sequence>